<feature type="transmembrane region" description="Helical" evidence="1">
    <location>
        <begin position="7"/>
        <end position="27"/>
    </location>
</feature>
<sequence>MKNKIKVFYAIFILVCILFFLLVFSNNTFVKEFTYALIGVLLVTASIFGLLTKSMFLGRAVILPYKSDSPITKAANVLIGIVGIALIIFNLYIVFYK</sequence>
<name>U4R738_9FIRM</name>
<keyword evidence="1" id="KW-1133">Transmembrane helix</keyword>
<dbReference type="PATRIC" id="fig|1330534.3.peg.440"/>
<feature type="transmembrane region" description="Helical" evidence="1">
    <location>
        <begin position="33"/>
        <end position="53"/>
    </location>
</feature>
<evidence type="ECO:0000256" key="1">
    <source>
        <dbReference type="SAM" id="Phobius"/>
    </source>
</evidence>
<dbReference type="STRING" id="1330534.L323_02190"/>
<accession>U4R738</accession>
<dbReference type="RefSeq" id="WP_020814078.1">
    <property type="nucleotide sequence ID" value="NZ_ATAY01000013.1"/>
</dbReference>
<organism evidence="2 3">
    <name type="scientific">Ruminiclostridium papyrosolvens C7</name>
    <dbReference type="NCBI Taxonomy" id="1330534"/>
    <lineage>
        <taxon>Bacteria</taxon>
        <taxon>Bacillati</taxon>
        <taxon>Bacillota</taxon>
        <taxon>Clostridia</taxon>
        <taxon>Eubacteriales</taxon>
        <taxon>Oscillospiraceae</taxon>
        <taxon>Ruminiclostridium</taxon>
    </lineage>
</organism>
<evidence type="ECO:0000313" key="2">
    <source>
        <dbReference type="EMBL" id="EPR13901.1"/>
    </source>
</evidence>
<dbReference type="EMBL" id="ATAY01000013">
    <property type="protein sequence ID" value="EPR13901.1"/>
    <property type="molecule type" value="Genomic_DNA"/>
</dbReference>
<comment type="caution">
    <text evidence="2">The sequence shown here is derived from an EMBL/GenBank/DDBJ whole genome shotgun (WGS) entry which is preliminary data.</text>
</comment>
<evidence type="ECO:0000313" key="3">
    <source>
        <dbReference type="Proteomes" id="UP000016860"/>
    </source>
</evidence>
<dbReference type="AlphaFoldDB" id="U4R738"/>
<gene>
    <name evidence="2" type="ORF">L323_02190</name>
</gene>
<feature type="transmembrane region" description="Helical" evidence="1">
    <location>
        <begin position="74"/>
        <end position="95"/>
    </location>
</feature>
<dbReference type="Proteomes" id="UP000016860">
    <property type="component" value="Unassembled WGS sequence"/>
</dbReference>
<keyword evidence="1" id="KW-0472">Membrane</keyword>
<dbReference type="OrthoDB" id="2106778at2"/>
<protein>
    <submittedName>
        <fullName evidence="2">Uncharacterized protein</fullName>
    </submittedName>
</protein>
<proteinExistence type="predicted"/>
<keyword evidence="1" id="KW-0812">Transmembrane</keyword>
<reference evidence="2 3" key="1">
    <citation type="journal article" date="2013" name="Genome Announc.">
        <title>Draft Genome Sequence of the Cellulolytic Bacterium Clostridium papyrosolvens C7 (ATCC 700395).</title>
        <authorList>
            <person name="Zepeda V."/>
            <person name="Dassa B."/>
            <person name="Borovok I."/>
            <person name="Lamed R."/>
            <person name="Bayer E.A."/>
            <person name="Cate J.H."/>
        </authorList>
    </citation>
    <scope>NUCLEOTIDE SEQUENCE [LARGE SCALE GENOMIC DNA]</scope>
    <source>
        <strain evidence="2 3">C7</strain>
    </source>
</reference>